<dbReference type="AlphaFoldDB" id="A0A558D925"/>
<dbReference type="PANTHER" id="PTHR43437">
    <property type="entry name" value="HYDROXYACYL-THIOESTER DEHYDRATASE TYPE 2, MITOCHONDRIAL-RELATED"/>
    <property type="match status" value="1"/>
</dbReference>
<proteinExistence type="predicted"/>
<dbReference type="SUPFAM" id="SSF54637">
    <property type="entry name" value="Thioesterase/thiol ester dehydrase-isomerase"/>
    <property type="match status" value="1"/>
</dbReference>
<dbReference type="Gene3D" id="3.10.129.10">
    <property type="entry name" value="Hotdog Thioesterase"/>
    <property type="match status" value="1"/>
</dbReference>
<dbReference type="GO" id="GO:0006633">
    <property type="term" value="P:fatty acid biosynthetic process"/>
    <property type="evidence" value="ECO:0007669"/>
    <property type="project" value="InterPro"/>
</dbReference>
<dbReference type="Proteomes" id="UP000317355">
    <property type="component" value="Unassembled WGS sequence"/>
</dbReference>
<dbReference type="FunFam" id="3.10.129.10:FF:000042">
    <property type="entry name" value="MaoC domain protein dehydratase"/>
    <property type="match status" value="1"/>
</dbReference>
<dbReference type="GO" id="GO:0019171">
    <property type="term" value="F:(3R)-hydroxyacyl-[acyl-carrier-protein] dehydratase activity"/>
    <property type="evidence" value="ECO:0007669"/>
    <property type="project" value="TreeGrafter"/>
</dbReference>
<dbReference type="InterPro" id="IPR003965">
    <property type="entry name" value="Fatty_acid_synthase"/>
</dbReference>
<evidence type="ECO:0000259" key="2">
    <source>
        <dbReference type="Pfam" id="PF01575"/>
    </source>
</evidence>
<name>A0A558D925_9GAMM</name>
<dbReference type="Pfam" id="PF01575">
    <property type="entry name" value="MaoC_dehydratas"/>
    <property type="match status" value="1"/>
</dbReference>
<sequence>MAVMENIPYNELEIGTSANYRKSLTEEDIVLFAKISGDVNPVHLDDAFARETLFKGRIAHGMWTGSVISAAVATVLPGPGTIYLEQNLQFRRPVRPGDEITVTLTVTGKEDEKRRVSLDCQVVNQKGELVAKGDARVIAPDQKVRLDKPELPAITIG</sequence>
<accession>A0A558D925</accession>
<dbReference type="EMBL" id="VMRY01000014">
    <property type="protein sequence ID" value="TVT57510.1"/>
    <property type="molecule type" value="Genomic_DNA"/>
</dbReference>
<reference evidence="3 4" key="1">
    <citation type="submission" date="2019-07" db="EMBL/GenBank/DDBJ databases">
        <title>The pathways for chlorine oxyanion respiration interact through the shared metabolite chlorate.</title>
        <authorList>
            <person name="Barnum T.P."/>
            <person name="Cheng Y."/>
            <person name="Hill K.A."/>
            <person name="Lucas L.N."/>
            <person name="Carlson H.K."/>
            <person name="Coates J.D."/>
        </authorList>
    </citation>
    <scope>NUCLEOTIDE SEQUENCE [LARGE SCALE GENOMIC DNA]</scope>
    <source>
        <strain evidence="3">BK-3</strain>
    </source>
</reference>
<evidence type="ECO:0000256" key="1">
    <source>
        <dbReference type="ARBA" id="ARBA00023239"/>
    </source>
</evidence>
<protein>
    <submittedName>
        <fullName evidence="3">3-hydroxybutyryl-CoA dehydratase</fullName>
    </submittedName>
</protein>
<dbReference type="STRING" id="1543721.AAY24_02455"/>
<dbReference type="InterPro" id="IPR002539">
    <property type="entry name" value="MaoC-like_dom"/>
</dbReference>
<dbReference type="GO" id="GO:0005835">
    <property type="term" value="C:fatty acid synthase complex"/>
    <property type="evidence" value="ECO:0007669"/>
    <property type="project" value="InterPro"/>
</dbReference>
<dbReference type="CDD" id="cd03449">
    <property type="entry name" value="R_hydratase"/>
    <property type="match status" value="1"/>
</dbReference>
<feature type="domain" description="MaoC-like" evidence="2">
    <location>
        <begin position="19"/>
        <end position="117"/>
    </location>
</feature>
<dbReference type="GO" id="GO:0004312">
    <property type="term" value="F:fatty acid synthase activity"/>
    <property type="evidence" value="ECO:0007669"/>
    <property type="project" value="InterPro"/>
</dbReference>
<dbReference type="PANTHER" id="PTHR43437:SF3">
    <property type="entry name" value="HYDROXYACYL-THIOESTER DEHYDRATASE TYPE 2, MITOCHONDRIAL"/>
    <property type="match status" value="1"/>
</dbReference>
<gene>
    <name evidence="3" type="ORF">FHK82_05780</name>
</gene>
<dbReference type="InterPro" id="IPR029069">
    <property type="entry name" value="HotDog_dom_sf"/>
</dbReference>
<organism evidence="3 4">
    <name type="scientific">Sedimenticola thiotaurini</name>
    <dbReference type="NCBI Taxonomy" id="1543721"/>
    <lineage>
        <taxon>Bacteria</taxon>
        <taxon>Pseudomonadati</taxon>
        <taxon>Pseudomonadota</taxon>
        <taxon>Gammaproteobacteria</taxon>
        <taxon>Chromatiales</taxon>
        <taxon>Sedimenticolaceae</taxon>
        <taxon>Sedimenticola</taxon>
    </lineage>
</organism>
<comment type="caution">
    <text evidence="3">The sequence shown here is derived from an EMBL/GenBank/DDBJ whole genome shotgun (WGS) entry which is preliminary data.</text>
</comment>
<evidence type="ECO:0000313" key="3">
    <source>
        <dbReference type="EMBL" id="TVT57510.1"/>
    </source>
</evidence>
<evidence type="ECO:0000313" key="4">
    <source>
        <dbReference type="Proteomes" id="UP000317355"/>
    </source>
</evidence>
<dbReference type="PRINTS" id="PR01483">
    <property type="entry name" value="FASYNTHASE"/>
</dbReference>
<keyword evidence="1" id="KW-0456">Lyase</keyword>
<dbReference type="InterPro" id="IPR050965">
    <property type="entry name" value="UPF0336/Enoyl-CoA_hydratase"/>
</dbReference>